<evidence type="ECO:0000256" key="1">
    <source>
        <dbReference type="PIRNR" id="PIRNR006386"/>
    </source>
</evidence>
<organism evidence="3 4">
    <name type="scientific">Aquibaculum arenosum</name>
    <dbReference type="NCBI Taxonomy" id="3032591"/>
    <lineage>
        <taxon>Bacteria</taxon>
        <taxon>Pseudomonadati</taxon>
        <taxon>Pseudomonadota</taxon>
        <taxon>Alphaproteobacteria</taxon>
        <taxon>Rhodospirillales</taxon>
        <taxon>Rhodovibrionaceae</taxon>
        <taxon>Aquibaculum</taxon>
    </lineage>
</organism>
<name>A0ABT5YIT7_9PROT</name>
<dbReference type="Proteomes" id="UP001215503">
    <property type="component" value="Unassembled WGS sequence"/>
</dbReference>
<dbReference type="InterPro" id="IPR001853">
    <property type="entry name" value="DSBA-like_thioredoxin_dom"/>
</dbReference>
<dbReference type="InterPro" id="IPR044087">
    <property type="entry name" value="NahD-like"/>
</dbReference>
<dbReference type="PANTHER" id="PTHR42943">
    <property type="entry name" value="GLUTATHIONE S-TRANSFERASE KAPPA"/>
    <property type="match status" value="1"/>
</dbReference>
<dbReference type="RefSeq" id="WP_275819717.1">
    <property type="nucleotide sequence ID" value="NZ_JARHUD010000001.1"/>
</dbReference>
<dbReference type="PANTHER" id="PTHR42943:SF13">
    <property type="entry name" value="GLUTATHIONE S-TRANSFERASE KAPPA-RELATED"/>
    <property type="match status" value="1"/>
</dbReference>
<comment type="similarity">
    <text evidence="1">Belongs to the GST superfamily. NadH family.</text>
</comment>
<dbReference type="InterPro" id="IPR036249">
    <property type="entry name" value="Thioredoxin-like_sf"/>
</dbReference>
<dbReference type="InterPro" id="IPR051924">
    <property type="entry name" value="GST_Kappa/NadH"/>
</dbReference>
<dbReference type="EC" id="5.99.1.4" evidence="1"/>
<dbReference type="SUPFAM" id="SSF52833">
    <property type="entry name" value="Thioredoxin-like"/>
    <property type="match status" value="1"/>
</dbReference>
<dbReference type="Gene3D" id="3.40.30.10">
    <property type="entry name" value="Glutaredoxin"/>
    <property type="match status" value="1"/>
</dbReference>
<dbReference type="InterPro" id="IPR014440">
    <property type="entry name" value="HCCAis_GSTk"/>
</dbReference>
<evidence type="ECO:0000313" key="4">
    <source>
        <dbReference type="Proteomes" id="UP001215503"/>
    </source>
</evidence>
<sequence length="198" mass="22279">MRKTVTYYLALVSPWAYLGSQRFTDLVTRYDAQVQLRPIDLSEVFPKSGGLPLAKRAPARQAYRLQELERWREECGLPLTLHPRHFPSPEQTAAHMVIAADMAGANALGLAHAMLRAVWAEERNIDDEDTLRAIADEQGLDGTNLLAQAKEPEIAERRSAYTAQALEDGVFGVPSYLIDGELFWGQDRLDFVEKRLRG</sequence>
<evidence type="ECO:0000313" key="3">
    <source>
        <dbReference type="EMBL" id="MDF2094858.1"/>
    </source>
</evidence>
<protein>
    <recommendedName>
        <fullName evidence="1">2-hydroxychromene-2-carboxylate isomerase</fullName>
        <ecNumber evidence="1">5.99.1.4</ecNumber>
    </recommendedName>
</protein>
<dbReference type="EMBL" id="JARHUD010000001">
    <property type="protein sequence ID" value="MDF2094858.1"/>
    <property type="molecule type" value="Genomic_DNA"/>
</dbReference>
<dbReference type="PIRSF" id="PIRSF006386">
    <property type="entry name" value="HCCAis_GSTk"/>
    <property type="match status" value="1"/>
</dbReference>
<dbReference type="Pfam" id="PF01323">
    <property type="entry name" value="DSBA"/>
    <property type="match status" value="1"/>
</dbReference>
<gene>
    <name evidence="3" type="ORF">P2G67_02570</name>
</gene>
<keyword evidence="4" id="KW-1185">Reference proteome</keyword>
<comment type="catalytic activity">
    <reaction evidence="1">
        <text>2-hydroxychromene-2-carboxylate = (3E)-4-(2-hydroxyphenyl)-2-oxobut-3-enoate</text>
        <dbReference type="Rhea" id="RHEA:27401"/>
        <dbReference type="ChEBI" id="CHEBI:59350"/>
        <dbReference type="ChEBI" id="CHEBI:59353"/>
        <dbReference type="EC" id="5.99.1.4"/>
    </reaction>
</comment>
<comment type="caution">
    <text evidence="3">The sequence shown here is derived from an EMBL/GenBank/DDBJ whole genome shotgun (WGS) entry which is preliminary data.</text>
</comment>
<reference evidence="3 4" key="1">
    <citation type="submission" date="2023-03" db="EMBL/GenBank/DDBJ databases">
        <title>Fodinicurvata sp. CAU 1616 isolated from sea sendiment.</title>
        <authorList>
            <person name="Kim W."/>
        </authorList>
    </citation>
    <scope>NUCLEOTIDE SEQUENCE [LARGE SCALE GENOMIC DNA]</scope>
    <source>
        <strain evidence="3 4">CAU 1616</strain>
    </source>
</reference>
<feature type="domain" description="DSBA-like thioredoxin" evidence="2">
    <location>
        <begin position="4"/>
        <end position="196"/>
    </location>
</feature>
<dbReference type="CDD" id="cd03022">
    <property type="entry name" value="DsbA_HCCA_Iso"/>
    <property type="match status" value="1"/>
</dbReference>
<accession>A0ABT5YIT7</accession>
<proteinExistence type="inferred from homology"/>
<evidence type="ECO:0000259" key="2">
    <source>
        <dbReference type="Pfam" id="PF01323"/>
    </source>
</evidence>
<keyword evidence="1 3" id="KW-0413">Isomerase</keyword>
<dbReference type="GO" id="GO:0016853">
    <property type="term" value="F:isomerase activity"/>
    <property type="evidence" value="ECO:0007669"/>
    <property type="project" value="UniProtKB-KW"/>
</dbReference>